<dbReference type="Proteomes" id="UP000799640">
    <property type="component" value="Unassembled WGS sequence"/>
</dbReference>
<dbReference type="AlphaFoldDB" id="A0A6G1IAX1"/>
<feature type="region of interest" description="Disordered" evidence="1">
    <location>
        <begin position="248"/>
        <end position="269"/>
    </location>
</feature>
<keyword evidence="3" id="KW-1185">Reference proteome</keyword>
<sequence length="425" mass="45072">MLAARVDQENLAHARQAAGAAKSASQGGKAKSPTKAPPKTPFKVPLNDENTSVAAGKTFLKTNGKGLATLGKKLAEGERSAFVTPAGPRNRAPLGAKTTNAKVNAFKTPGQANEPGTGKTQKTQNPRLRRAELKVHQGDVKKEEPLEGREIEYMPPRGDALPDYPSDDEWGPNKTFPQLAPENLMRGWQEVYFNPVDEDELSLLEKRKAEAEAKERLRDKEMLRMAAEQSLAGLEEACVRDAGILPPKKTATNTNARPALGAPKSRVKSTQPATLIAKSAAAALARPKSGTPTFSAPTAVTKGRARLVTTTLAKDPLTAPAHNTSRHAVAAAASHSTLGYARGRIISQNLRKPGGVISSSVKGPKPAGRGASSSGRKASPGPTTMDIMRLQDLDLGHSDSEDPFSSGGAIQPWEDEDLDGFQLTL</sequence>
<feature type="region of interest" description="Disordered" evidence="1">
    <location>
        <begin position="81"/>
        <end position="178"/>
    </location>
</feature>
<protein>
    <submittedName>
        <fullName evidence="2">Uncharacterized protein</fullName>
    </submittedName>
</protein>
<feature type="compositionally biased region" description="Low complexity" evidence="1">
    <location>
        <begin position="16"/>
        <end position="34"/>
    </location>
</feature>
<evidence type="ECO:0000313" key="3">
    <source>
        <dbReference type="Proteomes" id="UP000799640"/>
    </source>
</evidence>
<feature type="region of interest" description="Disordered" evidence="1">
    <location>
        <begin position="351"/>
        <end position="425"/>
    </location>
</feature>
<feature type="region of interest" description="Disordered" evidence="1">
    <location>
        <begin position="1"/>
        <end position="49"/>
    </location>
</feature>
<feature type="compositionally biased region" description="Low complexity" evidence="1">
    <location>
        <begin position="363"/>
        <end position="382"/>
    </location>
</feature>
<accession>A0A6G1IAX1</accession>
<feature type="compositionally biased region" description="Basic and acidic residues" evidence="1">
    <location>
        <begin position="129"/>
        <end position="152"/>
    </location>
</feature>
<dbReference type="EMBL" id="ML996687">
    <property type="protein sequence ID" value="KAF2405448.1"/>
    <property type="molecule type" value="Genomic_DNA"/>
</dbReference>
<organism evidence="2 3">
    <name type="scientific">Trichodelitschia bisporula</name>
    <dbReference type="NCBI Taxonomy" id="703511"/>
    <lineage>
        <taxon>Eukaryota</taxon>
        <taxon>Fungi</taxon>
        <taxon>Dikarya</taxon>
        <taxon>Ascomycota</taxon>
        <taxon>Pezizomycotina</taxon>
        <taxon>Dothideomycetes</taxon>
        <taxon>Dothideomycetes incertae sedis</taxon>
        <taxon>Phaeotrichales</taxon>
        <taxon>Phaeotrichaceae</taxon>
        <taxon>Trichodelitschia</taxon>
    </lineage>
</organism>
<feature type="compositionally biased region" description="Basic and acidic residues" evidence="1">
    <location>
        <begin position="1"/>
        <end position="12"/>
    </location>
</feature>
<dbReference type="OrthoDB" id="5327145at2759"/>
<reference evidence="2" key="1">
    <citation type="journal article" date="2020" name="Stud. Mycol.">
        <title>101 Dothideomycetes genomes: a test case for predicting lifestyles and emergence of pathogens.</title>
        <authorList>
            <person name="Haridas S."/>
            <person name="Albert R."/>
            <person name="Binder M."/>
            <person name="Bloem J."/>
            <person name="Labutti K."/>
            <person name="Salamov A."/>
            <person name="Andreopoulos B."/>
            <person name="Baker S."/>
            <person name="Barry K."/>
            <person name="Bills G."/>
            <person name="Bluhm B."/>
            <person name="Cannon C."/>
            <person name="Castanera R."/>
            <person name="Culley D."/>
            <person name="Daum C."/>
            <person name="Ezra D."/>
            <person name="Gonzalez J."/>
            <person name="Henrissat B."/>
            <person name="Kuo A."/>
            <person name="Liang C."/>
            <person name="Lipzen A."/>
            <person name="Lutzoni F."/>
            <person name="Magnuson J."/>
            <person name="Mondo S."/>
            <person name="Nolan M."/>
            <person name="Ohm R."/>
            <person name="Pangilinan J."/>
            <person name="Park H.-J."/>
            <person name="Ramirez L."/>
            <person name="Alfaro M."/>
            <person name="Sun H."/>
            <person name="Tritt A."/>
            <person name="Yoshinaga Y."/>
            <person name="Zwiers L.-H."/>
            <person name="Turgeon B."/>
            <person name="Goodwin S."/>
            <person name="Spatafora J."/>
            <person name="Crous P."/>
            <person name="Grigoriev I."/>
        </authorList>
    </citation>
    <scope>NUCLEOTIDE SEQUENCE</scope>
    <source>
        <strain evidence="2">CBS 262.69</strain>
    </source>
</reference>
<feature type="compositionally biased region" description="Basic and acidic residues" evidence="1">
    <location>
        <begin position="389"/>
        <end position="400"/>
    </location>
</feature>
<gene>
    <name evidence="2" type="ORF">EJ06DRAFT_525963</name>
</gene>
<evidence type="ECO:0000256" key="1">
    <source>
        <dbReference type="SAM" id="MobiDB-lite"/>
    </source>
</evidence>
<proteinExistence type="predicted"/>
<name>A0A6G1IAX1_9PEZI</name>
<evidence type="ECO:0000313" key="2">
    <source>
        <dbReference type="EMBL" id="KAF2405448.1"/>
    </source>
</evidence>